<dbReference type="InterPro" id="IPR050392">
    <property type="entry name" value="Collagen/C1q_domain"/>
</dbReference>
<proteinExistence type="predicted"/>
<evidence type="ECO:0000313" key="5">
    <source>
        <dbReference type="EMBL" id="CAF1407622.1"/>
    </source>
</evidence>
<comment type="caution">
    <text evidence="5">The sequence shown here is derived from an EMBL/GenBank/DDBJ whole genome shotgun (WGS) entry which is preliminary data.</text>
</comment>
<dbReference type="SMART" id="SM00110">
    <property type="entry name" value="C1Q"/>
    <property type="match status" value="1"/>
</dbReference>
<sequence>MVRKSKNTRGCFAELRCGDRSENLSIAVQGLPGLMGPQGPTGLPGPMGLRGLTGPPGRDGFVERPPSFYGELRRLFTTKNADSVLRPWTVSETTNAPDVSTYFSRETGIFTAPIDGLYQFYLTISVSKAKASVYISQNGKRACTVWVESVASVQNETLAWGWASGSIDCLLRCQTGDRISPVASYRPNENFNSQVYGYSYSTFSGYMLFNS</sequence>
<accession>A0A815LFS7</accession>
<dbReference type="GO" id="GO:0005581">
    <property type="term" value="C:collagen trimer"/>
    <property type="evidence" value="ECO:0007669"/>
    <property type="project" value="UniProtKB-KW"/>
</dbReference>
<name>A0A815LFS7_ADIRI</name>
<dbReference type="EMBL" id="CAJNOJ010000010">
    <property type="protein sequence ID" value="CAF0782030.1"/>
    <property type="molecule type" value="Genomic_DNA"/>
</dbReference>
<reference evidence="5" key="1">
    <citation type="submission" date="2021-02" db="EMBL/GenBank/DDBJ databases">
        <authorList>
            <person name="Nowell W R."/>
        </authorList>
    </citation>
    <scope>NUCLEOTIDE SEQUENCE</scope>
</reference>
<dbReference type="InterPro" id="IPR001073">
    <property type="entry name" value="C1q_dom"/>
</dbReference>
<dbReference type="Proteomes" id="UP000663852">
    <property type="component" value="Unassembled WGS sequence"/>
</dbReference>
<dbReference type="Gene3D" id="2.60.120.40">
    <property type="match status" value="1"/>
</dbReference>
<dbReference type="PANTHER" id="PTHR15427">
    <property type="entry name" value="EMILIN ELASTIN MICROFIBRIL INTERFACE-LOCATED PROTEIN ELASTIN MICROFIBRIL INTERFACER"/>
    <property type="match status" value="1"/>
</dbReference>
<evidence type="ECO:0000259" key="3">
    <source>
        <dbReference type="PROSITE" id="PS50871"/>
    </source>
</evidence>
<evidence type="ECO:0000256" key="1">
    <source>
        <dbReference type="ARBA" id="ARBA00004613"/>
    </source>
</evidence>
<feature type="domain" description="C1q" evidence="3">
    <location>
        <begin position="61"/>
        <end position="211"/>
    </location>
</feature>
<dbReference type="OrthoDB" id="10071402at2759"/>
<evidence type="ECO:0000313" key="4">
    <source>
        <dbReference type="EMBL" id="CAF0782030.1"/>
    </source>
</evidence>
<dbReference type="EMBL" id="CAJNOR010003376">
    <property type="protein sequence ID" value="CAF1407622.1"/>
    <property type="molecule type" value="Genomic_DNA"/>
</dbReference>
<keyword evidence="2" id="KW-0964">Secreted</keyword>
<dbReference type="SUPFAM" id="SSF49842">
    <property type="entry name" value="TNF-like"/>
    <property type="match status" value="1"/>
</dbReference>
<evidence type="ECO:0000313" key="6">
    <source>
        <dbReference type="Proteomes" id="UP000663828"/>
    </source>
</evidence>
<dbReference type="PROSITE" id="PS50871">
    <property type="entry name" value="C1Q"/>
    <property type="match status" value="1"/>
</dbReference>
<protein>
    <recommendedName>
        <fullName evidence="3">C1q domain-containing protein</fullName>
    </recommendedName>
</protein>
<dbReference type="PANTHER" id="PTHR15427:SF33">
    <property type="entry name" value="COLLAGEN IV NC1 DOMAIN-CONTAINING PROTEIN"/>
    <property type="match status" value="1"/>
</dbReference>
<comment type="subcellular location">
    <subcellularLocation>
        <location evidence="1">Secreted</location>
    </subcellularLocation>
</comment>
<dbReference type="AlphaFoldDB" id="A0A815LFS7"/>
<evidence type="ECO:0000256" key="2">
    <source>
        <dbReference type="ARBA" id="ARBA00022525"/>
    </source>
</evidence>
<organism evidence="5 6">
    <name type="scientific">Adineta ricciae</name>
    <name type="common">Rotifer</name>
    <dbReference type="NCBI Taxonomy" id="249248"/>
    <lineage>
        <taxon>Eukaryota</taxon>
        <taxon>Metazoa</taxon>
        <taxon>Spiralia</taxon>
        <taxon>Gnathifera</taxon>
        <taxon>Rotifera</taxon>
        <taxon>Eurotatoria</taxon>
        <taxon>Bdelloidea</taxon>
        <taxon>Adinetida</taxon>
        <taxon>Adinetidae</taxon>
        <taxon>Adineta</taxon>
    </lineage>
</organism>
<keyword evidence="6" id="KW-1185">Reference proteome</keyword>
<dbReference type="Gene3D" id="1.20.5.320">
    <property type="entry name" value="6-Phosphogluconate Dehydrogenase, domain 3"/>
    <property type="match status" value="1"/>
</dbReference>
<dbReference type="Pfam" id="PF00386">
    <property type="entry name" value="C1q"/>
    <property type="match status" value="1"/>
</dbReference>
<dbReference type="Proteomes" id="UP000663828">
    <property type="component" value="Unassembled WGS sequence"/>
</dbReference>
<dbReference type="InterPro" id="IPR008983">
    <property type="entry name" value="Tumour_necrosis_fac-like_dom"/>
</dbReference>
<gene>
    <name evidence="4" type="ORF">EDS130_LOCUS3886</name>
    <name evidence="5" type="ORF">XAT740_LOCUS34501</name>
</gene>